<keyword evidence="11" id="KW-1185">Reference proteome</keyword>
<dbReference type="SUPFAM" id="SSF56053">
    <property type="entry name" value="Ribosomal protein L6"/>
    <property type="match status" value="2"/>
</dbReference>
<dbReference type="Proteomes" id="UP000267019">
    <property type="component" value="Unassembled WGS sequence"/>
</dbReference>
<sequence>MSRIGRKPIPIPPGVSVSLEGRRVSVKGPKGTLELEVHPEVEVAVEDGSLVVRRKGDEKFQRAMHGTTRALLANLVEGVTKGFEVRLDIVGVGYRAQKQGKKLVLSLGYSHPVEFDPPEGIEFDVPQPTKIVVRGIDKQKVGLVAANIRAARPPEPYKGKGIRYEGEEVHLKAGKAGKAGGKKK</sequence>
<dbReference type="InterPro" id="IPR000702">
    <property type="entry name" value="Ribosomal_uL6-like"/>
</dbReference>
<keyword evidence="2 6" id="KW-0699">rRNA-binding</keyword>
<feature type="domain" description="Large ribosomal subunit protein uL6 alpha-beta" evidence="9">
    <location>
        <begin position="90"/>
        <end position="164"/>
    </location>
</feature>
<dbReference type="PANTHER" id="PTHR11655">
    <property type="entry name" value="60S/50S RIBOSOMAL PROTEIN L6/L9"/>
    <property type="match status" value="1"/>
</dbReference>
<dbReference type="InterPro" id="IPR036789">
    <property type="entry name" value="Ribosomal_uL6-like_a/b-dom_sf"/>
</dbReference>
<evidence type="ECO:0000256" key="4">
    <source>
        <dbReference type="ARBA" id="ARBA00022980"/>
    </source>
</evidence>
<keyword evidence="5 6" id="KW-0687">Ribonucleoprotein</keyword>
<dbReference type="GO" id="GO:0022625">
    <property type="term" value="C:cytosolic large ribosomal subunit"/>
    <property type="evidence" value="ECO:0007669"/>
    <property type="project" value="UniProtKB-UniRule"/>
</dbReference>
<dbReference type="GO" id="GO:0003735">
    <property type="term" value="F:structural constituent of ribosome"/>
    <property type="evidence" value="ECO:0007669"/>
    <property type="project" value="UniProtKB-UniRule"/>
</dbReference>
<evidence type="ECO:0000256" key="3">
    <source>
        <dbReference type="ARBA" id="ARBA00022884"/>
    </source>
</evidence>
<dbReference type="InterPro" id="IPR019906">
    <property type="entry name" value="Ribosomal_uL6_bac-type"/>
</dbReference>
<dbReference type="GO" id="GO:0002181">
    <property type="term" value="P:cytoplasmic translation"/>
    <property type="evidence" value="ECO:0007669"/>
    <property type="project" value="TreeGrafter"/>
</dbReference>
<reference evidence="10 11" key="1">
    <citation type="submission" date="2018-10" db="EMBL/GenBank/DDBJ databases">
        <title>Genomic Encyclopedia of Type Strains, Phase IV (KMG-IV): sequencing the most valuable type-strain genomes for metagenomic binning, comparative biology and taxonomic classification.</title>
        <authorList>
            <person name="Goeker M."/>
        </authorList>
    </citation>
    <scope>NUCLEOTIDE SEQUENCE [LARGE SCALE GENOMIC DNA]</scope>
    <source>
        <strain evidence="10 11">DSM 22653</strain>
    </source>
</reference>
<dbReference type="GO" id="GO:0019843">
    <property type="term" value="F:rRNA binding"/>
    <property type="evidence" value="ECO:0007669"/>
    <property type="project" value="UniProtKB-UniRule"/>
</dbReference>
<feature type="domain" description="Large ribosomal subunit protein uL6 alpha-beta" evidence="9">
    <location>
        <begin position="11"/>
        <end position="82"/>
    </location>
</feature>
<dbReference type="PANTHER" id="PTHR11655:SF14">
    <property type="entry name" value="LARGE RIBOSOMAL SUBUNIT PROTEIN UL6M"/>
    <property type="match status" value="1"/>
</dbReference>
<evidence type="ECO:0000256" key="6">
    <source>
        <dbReference type="HAMAP-Rule" id="MF_01365"/>
    </source>
</evidence>
<evidence type="ECO:0000259" key="9">
    <source>
        <dbReference type="Pfam" id="PF00347"/>
    </source>
</evidence>
<comment type="subunit">
    <text evidence="6">Part of the 50S ribosomal subunit.</text>
</comment>
<dbReference type="PRINTS" id="PR00059">
    <property type="entry name" value="RIBOSOMALL6"/>
</dbReference>
<comment type="caution">
    <text evidence="10">The sequence shown here is derived from an EMBL/GenBank/DDBJ whole genome shotgun (WGS) entry which is preliminary data.</text>
</comment>
<dbReference type="PIRSF" id="PIRSF002162">
    <property type="entry name" value="Ribosomal_L6"/>
    <property type="match status" value="1"/>
</dbReference>
<evidence type="ECO:0000313" key="11">
    <source>
        <dbReference type="Proteomes" id="UP000267019"/>
    </source>
</evidence>
<dbReference type="PROSITE" id="PS00525">
    <property type="entry name" value="RIBOSOMAL_L6_1"/>
    <property type="match status" value="1"/>
</dbReference>
<name>A0A660L2Y5_9BACL</name>
<dbReference type="FunFam" id="3.90.930.12:FF:000002">
    <property type="entry name" value="50S ribosomal protein L6"/>
    <property type="match status" value="1"/>
</dbReference>
<keyword evidence="4 6" id="KW-0689">Ribosomal protein</keyword>
<dbReference type="InterPro" id="IPR020040">
    <property type="entry name" value="Ribosomal_uL6_a/b-dom"/>
</dbReference>
<protein>
    <recommendedName>
        <fullName evidence="6">Large ribosomal subunit protein uL6</fullName>
    </recommendedName>
</protein>
<evidence type="ECO:0000256" key="5">
    <source>
        <dbReference type="ARBA" id="ARBA00023274"/>
    </source>
</evidence>
<dbReference type="Pfam" id="PF00347">
    <property type="entry name" value="Ribosomal_L6"/>
    <property type="match status" value="2"/>
</dbReference>
<keyword evidence="3 6" id="KW-0694">RNA-binding</keyword>
<organism evidence="10 11">
    <name type="scientific">Brockia lithotrophica</name>
    <dbReference type="NCBI Taxonomy" id="933949"/>
    <lineage>
        <taxon>Bacteria</taxon>
        <taxon>Bacillati</taxon>
        <taxon>Bacillota</taxon>
        <taxon>Bacilli</taxon>
        <taxon>Bacillales</taxon>
        <taxon>Bacillales Family X. Incertae Sedis</taxon>
        <taxon>Brockia</taxon>
    </lineage>
</organism>
<evidence type="ECO:0000256" key="7">
    <source>
        <dbReference type="RuleBase" id="RU003869"/>
    </source>
</evidence>
<comment type="function">
    <text evidence="6 8">This protein binds to the 23S rRNA, and is important in its secondary structure. It is located near the subunit interface in the base of the L7/L12 stalk, and near the tRNA binding site of the peptidyltransferase center.</text>
</comment>
<dbReference type="HAMAP" id="MF_01365_B">
    <property type="entry name" value="Ribosomal_uL6_B"/>
    <property type="match status" value="1"/>
</dbReference>
<dbReference type="InterPro" id="IPR002358">
    <property type="entry name" value="Ribosomal_uL6_CS"/>
</dbReference>
<gene>
    <name evidence="6" type="primary">rplF</name>
    <name evidence="10" type="ORF">C7438_0959</name>
</gene>
<dbReference type="Gene3D" id="3.90.930.12">
    <property type="entry name" value="Ribosomal protein L6, alpha-beta domain"/>
    <property type="match status" value="2"/>
</dbReference>
<dbReference type="EMBL" id="RBIJ01000002">
    <property type="protein sequence ID" value="RKQ85555.1"/>
    <property type="molecule type" value="Genomic_DNA"/>
</dbReference>
<evidence type="ECO:0000256" key="8">
    <source>
        <dbReference type="RuleBase" id="RU003870"/>
    </source>
</evidence>
<accession>A0A660L2Y5</accession>
<proteinExistence type="inferred from homology"/>
<dbReference type="FunFam" id="3.90.930.12:FF:000001">
    <property type="entry name" value="50S ribosomal protein L6"/>
    <property type="match status" value="1"/>
</dbReference>
<evidence type="ECO:0000256" key="1">
    <source>
        <dbReference type="ARBA" id="ARBA00009356"/>
    </source>
</evidence>
<comment type="similarity">
    <text evidence="1 6 7">Belongs to the universal ribosomal protein uL6 family.</text>
</comment>
<dbReference type="NCBIfam" id="TIGR03654">
    <property type="entry name" value="L6_bact"/>
    <property type="match status" value="1"/>
</dbReference>
<evidence type="ECO:0000256" key="2">
    <source>
        <dbReference type="ARBA" id="ARBA00022730"/>
    </source>
</evidence>
<dbReference type="RefSeq" id="WP_121444220.1">
    <property type="nucleotide sequence ID" value="NZ_RBIJ01000002.1"/>
</dbReference>
<evidence type="ECO:0000313" key="10">
    <source>
        <dbReference type="EMBL" id="RKQ85555.1"/>
    </source>
</evidence>
<dbReference type="AlphaFoldDB" id="A0A660L2Y5"/>
<dbReference type="OrthoDB" id="9805007at2"/>